<evidence type="ECO:0000313" key="3">
    <source>
        <dbReference type="EMBL" id="KAF3010949.1"/>
    </source>
</evidence>
<evidence type="ECO:0000256" key="2">
    <source>
        <dbReference type="ARBA" id="ARBA00023002"/>
    </source>
</evidence>
<accession>A0A9P4TM43</accession>
<dbReference type="PRINTS" id="PR00081">
    <property type="entry name" value="GDHRDH"/>
</dbReference>
<keyword evidence="4" id="KW-1185">Reference proteome</keyword>
<evidence type="ECO:0000256" key="1">
    <source>
        <dbReference type="ARBA" id="ARBA00006484"/>
    </source>
</evidence>
<dbReference type="Proteomes" id="UP000801428">
    <property type="component" value="Unassembled WGS sequence"/>
</dbReference>
<comment type="similarity">
    <text evidence="1">Belongs to the short-chain dehydrogenases/reductases (SDR) family.</text>
</comment>
<dbReference type="SUPFAM" id="SSF51735">
    <property type="entry name" value="NAD(P)-binding Rossmann-fold domains"/>
    <property type="match status" value="1"/>
</dbReference>
<dbReference type="PANTHER" id="PTHR44229:SF4">
    <property type="entry name" value="15-HYDROXYPROSTAGLANDIN DEHYDROGENASE [NAD(+)]"/>
    <property type="match status" value="1"/>
</dbReference>
<evidence type="ECO:0000313" key="4">
    <source>
        <dbReference type="Proteomes" id="UP000801428"/>
    </source>
</evidence>
<dbReference type="GO" id="GO:0005737">
    <property type="term" value="C:cytoplasm"/>
    <property type="evidence" value="ECO:0007669"/>
    <property type="project" value="TreeGrafter"/>
</dbReference>
<protein>
    <submittedName>
        <fullName evidence="3">Uncharacterized protein</fullName>
    </submittedName>
</protein>
<dbReference type="Pfam" id="PF00106">
    <property type="entry name" value="adh_short"/>
    <property type="match status" value="1"/>
</dbReference>
<dbReference type="InterPro" id="IPR036291">
    <property type="entry name" value="NAD(P)-bd_dom_sf"/>
</dbReference>
<dbReference type="PANTHER" id="PTHR44229">
    <property type="entry name" value="15-HYDROXYPROSTAGLANDIN DEHYDROGENASE [NAD(+)]"/>
    <property type="match status" value="1"/>
</dbReference>
<dbReference type="InterPro" id="IPR002347">
    <property type="entry name" value="SDR_fam"/>
</dbReference>
<organism evidence="3 4">
    <name type="scientific">Curvularia kusanoi</name>
    <name type="common">Cochliobolus kusanoi</name>
    <dbReference type="NCBI Taxonomy" id="90978"/>
    <lineage>
        <taxon>Eukaryota</taxon>
        <taxon>Fungi</taxon>
        <taxon>Dikarya</taxon>
        <taxon>Ascomycota</taxon>
        <taxon>Pezizomycotina</taxon>
        <taxon>Dothideomycetes</taxon>
        <taxon>Pleosporomycetidae</taxon>
        <taxon>Pleosporales</taxon>
        <taxon>Pleosporineae</taxon>
        <taxon>Pleosporaceae</taxon>
        <taxon>Curvularia</taxon>
    </lineage>
</organism>
<keyword evidence="2" id="KW-0560">Oxidoreductase</keyword>
<dbReference type="FunFam" id="3.40.50.720:FF:000643">
    <property type="entry name" value="Short chain dehydrogenase/reductase family oxidoreductase, putative"/>
    <property type="match status" value="1"/>
</dbReference>
<dbReference type="Gene3D" id="3.40.50.720">
    <property type="entry name" value="NAD(P)-binding Rossmann-like Domain"/>
    <property type="match status" value="1"/>
</dbReference>
<gene>
    <name evidence="3" type="ORF">E8E13_010313</name>
</gene>
<sequence>MASNTGLFDVKGKTAIVTGAGSGINYCFAKLLLEKGCNVLLADLSLRPEAQQLLAQYSSGTPRAVFQQSDVTVWSQLERMFVTATQEYGAIDIVCPGAGIYDPAWSNFWQPPGTALSKDAIDGGRYATLDVNVTHPIRSTQLAIAAFLRAQEASPSTARAPKRVLIVSSIAGQNSNLHTPIYIAAKHAMNGFIRSLAALDERFGIRVNGVAPGVIKTPLWTEHPEKLQFIEGGKDEWATPEEVAEAMLRCLVDADLPGGSILEVGKDQTRKVEALNDPGPSGPGHTVSNLVEKYEEVYRLLGSGEWGVAKSKL</sequence>
<dbReference type="OrthoDB" id="5296at2759"/>
<name>A0A9P4TM43_CURKU</name>
<dbReference type="AlphaFoldDB" id="A0A9P4TM43"/>
<comment type="caution">
    <text evidence="3">The sequence shown here is derived from an EMBL/GenBank/DDBJ whole genome shotgun (WGS) entry which is preliminary data.</text>
</comment>
<reference evidence="3" key="1">
    <citation type="submission" date="2019-04" db="EMBL/GenBank/DDBJ databases">
        <title>Sequencing of skin fungus with MAO and IRED activity.</title>
        <authorList>
            <person name="Marsaioli A.J."/>
            <person name="Bonatto J.M.C."/>
            <person name="Reis Junior O."/>
        </authorList>
    </citation>
    <scope>NUCLEOTIDE SEQUENCE</scope>
    <source>
        <strain evidence="3">30M1</strain>
    </source>
</reference>
<dbReference type="EMBL" id="SWKU01000001">
    <property type="protein sequence ID" value="KAF3010949.1"/>
    <property type="molecule type" value="Genomic_DNA"/>
</dbReference>
<dbReference type="GO" id="GO:0016491">
    <property type="term" value="F:oxidoreductase activity"/>
    <property type="evidence" value="ECO:0007669"/>
    <property type="project" value="UniProtKB-KW"/>
</dbReference>
<proteinExistence type="inferred from homology"/>